<evidence type="ECO:0000256" key="5">
    <source>
        <dbReference type="ARBA" id="ARBA00022475"/>
    </source>
</evidence>
<dbReference type="InterPro" id="IPR000515">
    <property type="entry name" value="MetI-like"/>
</dbReference>
<dbReference type="Pfam" id="PF00528">
    <property type="entry name" value="BPD_transp_1"/>
    <property type="match status" value="2"/>
</dbReference>
<accession>A0A7V7TW32</accession>
<gene>
    <name evidence="13" type="primary">thiP</name>
    <name evidence="13" type="ORF">F6X38_12895</name>
</gene>
<comment type="caution">
    <text evidence="13">The sequence shown here is derived from an EMBL/GenBank/DDBJ whole genome shotgun (WGS) entry which is preliminary data.</text>
</comment>
<dbReference type="GO" id="GO:0015888">
    <property type="term" value="P:thiamine transport"/>
    <property type="evidence" value="ECO:0007669"/>
    <property type="project" value="InterPro"/>
</dbReference>
<evidence type="ECO:0000313" key="13">
    <source>
        <dbReference type="EMBL" id="KAB0679235.1"/>
    </source>
</evidence>
<evidence type="ECO:0000256" key="6">
    <source>
        <dbReference type="ARBA" id="ARBA00022519"/>
    </source>
</evidence>
<organism evidence="13 14">
    <name type="scientific">Plantimonas leprariae</name>
    <dbReference type="NCBI Taxonomy" id="2615207"/>
    <lineage>
        <taxon>Bacteria</taxon>
        <taxon>Pseudomonadati</taxon>
        <taxon>Pseudomonadota</taxon>
        <taxon>Alphaproteobacteria</taxon>
        <taxon>Hyphomicrobiales</taxon>
        <taxon>Aurantimonadaceae</taxon>
        <taxon>Plantimonas</taxon>
    </lineage>
</organism>
<feature type="transmembrane region" description="Helical" evidence="11">
    <location>
        <begin position="515"/>
        <end position="534"/>
    </location>
</feature>
<dbReference type="NCBIfam" id="TIGR01253">
    <property type="entry name" value="thiP"/>
    <property type="match status" value="1"/>
</dbReference>
<evidence type="ECO:0000313" key="14">
    <source>
        <dbReference type="Proteomes" id="UP000432089"/>
    </source>
</evidence>
<evidence type="ECO:0000256" key="9">
    <source>
        <dbReference type="ARBA" id="ARBA00022989"/>
    </source>
</evidence>
<evidence type="ECO:0000256" key="1">
    <source>
        <dbReference type="ARBA" id="ARBA00004429"/>
    </source>
</evidence>
<feature type="transmembrane region" description="Helical" evidence="11">
    <location>
        <begin position="209"/>
        <end position="233"/>
    </location>
</feature>
<feature type="transmembrane region" description="Helical" evidence="11">
    <location>
        <begin position="411"/>
        <end position="435"/>
    </location>
</feature>
<name>A0A7V7TW32_9HYPH</name>
<dbReference type="AlphaFoldDB" id="A0A7V7TW32"/>
<comment type="similarity">
    <text evidence="11">Belongs to the binding-protein-dependent transport system permease family.</text>
</comment>
<dbReference type="PANTHER" id="PTHR30183:SF9">
    <property type="entry name" value="THIAMINE TRANSPORT SYSTEM PERMEASE PROTEIN THIP"/>
    <property type="match status" value="1"/>
</dbReference>
<keyword evidence="6" id="KW-0997">Cell inner membrane</keyword>
<keyword evidence="9 11" id="KW-1133">Transmembrane helix</keyword>
<keyword evidence="8" id="KW-0677">Repeat</keyword>
<feature type="transmembrane region" description="Helical" evidence="11">
    <location>
        <begin position="102"/>
        <end position="126"/>
    </location>
</feature>
<feature type="domain" description="ABC transmembrane type-1" evidence="12">
    <location>
        <begin position="67"/>
        <end position="271"/>
    </location>
</feature>
<dbReference type="EMBL" id="VZDO01000010">
    <property type="protein sequence ID" value="KAB0679235.1"/>
    <property type="molecule type" value="Genomic_DNA"/>
</dbReference>
<comment type="subunit">
    <text evidence="2">The complex is composed of two ATP-binding proteins (ThiQ), two transmembrane proteins (ThiP) and a solute-binding protein (ThiB).</text>
</comment>
<dbReference type="SUPFAM" id="SSF161098">
    <property type="entry name" value="MetI-like"/>
    <property type="match status" value="2"/>
</dbReference>
<dbReference type="PANTHER" id="PTHR30183">
    <property type="entry name" value="MOLYBDENUM TRANSPORT SYSTEM PERMEASE PROTEIN MODB"/>
    <property type="match status" value="1"/>
</dbReference>
<keyword evidence="10 11" id="KW-0472">Membrane</keyword>
<feature type="transmembrane region" description="Helical" evidence="11">
    <location>
        <begin position="342"/>
        <end position="366"/>
    </location>
</feature>
<dbReference type="GO" id="GO:0022857">
    <property type="term" value="F:transmembrane transporter activity"/>
    <property type="evidence" value="ECO:0007669"/>
    <property type="project" value="InterPro"/>
</dbReference>
<sequence length="551" mass="57371">MAAGDRPLSAHAFPDPDRGWKLGLGLGAAALLWLFLGTAFAALLASGAGETSRFAALLGDPYLRGVAVFTLEQAALSALLSVAGALPLALALHRTRFFGRRAVLRLFLLPQALPVLVGALGILAVWGRGGIVSEALAALGLPRLDIYGLSGILLAHVFFNLPLATRMIFASLDAVPAESWRLAGQLGMPPGAVFRLVEWPAARQALPGALSLAFAVCVTSFTLVLVLGGGPGATTLEVEIYQSLRADFDPNRAVALSLAQVLLAAVFAGAAARLGGRIDAGFALGRPVRRFDRRGAGAHAFDTVVLTFGLGFVASPFAAILVRGLRADLGRLLGEAGVLRAILTSSLVAFAAAVLGLLVALALLLGEEAVSRRGRRGGALLLAASGQLVLVVPPLVIGAGWFLALRGWTDAFAFGPILVVATNAVMTLPFTLRILGPPLREALQRHERLAAHLALRGWTRFRHVELPALGRPLGLAFALALALSLGDLGVAALFGDQDFTTLPFLLLQRMGSYRTSDAAGLALILGALSLLLVLGAEGLFARRRGSDTDAD</sequence>
<proteinExistence type="inferred from homology"/>
<feature type="transmembrane region" description="Helical" evidence="11">
    <location>
        <begin position="473"/>
        <end position="495"/>
    </location>
</feature>
<feature type="transmembrane region" description="Helical" evidence="11">
    <location>
        <begin position="22"/>
        <end position="45"/>
    </location>
</feature>
<evidence type="ECO:0000256" key="11">
    <source>
        <dbReference type="RuleBase" id="RU363032"/>
    </source>
</evidence>
<dbReference type="InterPro" id="IPR005947">
    <property type="entry name" value="ThiP_ABC_transpt"/>
</dbReference>
<keyword evidence="14" id="KW-1185">Reference proteome</keyword>
<evidence type="ECO:0000256" key="2">
    <source>
        <dbReference type="ARBA" id="ARBA00011650"/>
    </source>
</evidence>
<dbReference type="RefSeq" id="WP_150970240.1">
    <property type="nucleotide sequence ID" value="NZ_VZDO01000010.1"/>
</dbReference>
<evidence type="ECO:0000256" key="8">
    <source>
        <dbReference type="ARBA" id="ARBA00022737"/>
    </source>
</evidence>
<reference evidence="13 14" key="1">
    <citation type="submission" date="2019-09" db="EMBL/GenBank/DDBJ databases">
        <title>YIM 132180 draft genome.</title>
        <authorList>
            <person name="Zhang K."/>
        </authorList>
    </citation>
    <scope>NUCLEOTIDE SEQUENCE [LARGE SCALE GENOMIC DNA]</scope>
    <source>
        <strain evidence="13 14">YIM 132180</strain>
    </source>
</reference>
<dbReference type="GO" id="GO:0005886">
    <property type="term" value="C:plasma membrane"/>
    <property type="evidence" value="ECO:0007669"/>
    <property type="project" value="UniProtKB-SubCell"/>
</dbReference>
<feature type="transmembrane region" description="Helical" evidence="11">
    <location>
        <begin position="146"/>
        <end position="164"/>
    </location>
</feature>
<keyword evidence="7 11" id="KW-0812">Transmembrane</keyword>
<evidence type="ECO:0000259" key="12">
    <source>
        <dbReference type="PROSITE" id="PS50928"/>
    </source>
</evidence>
<keyword evidence="4 11" id="KW-0813">Transport</keyword>
<evidence type="ECO:0000256" key="10">
    <source>
        <dbReference type="ARBA" id="ARBA00023136"/>
    </source>
</evidence>
<dbReference type="PROSITE" id="PS50928">
    <property type="entry name" value="ABC_TM1"/>
    <property type="match status" value="2"/>
</dbReference>
<dbReference type="Gene3D" id="1.10.3720.10">
    <property type="entry name" value="MetI-like"/>
    <property type="match status" value="2"/>
</dbReference>
<dbReference type="Proteomes" id="UP000432089">
    <property type="component" value="Unassembled WGS sequence"/>
</dbReference>
<feature type="domain" description="ABC transmembrane type-1" evidence="12">
    <location>
        <begin position="338"/>
        <end position="534"/>
    </location>
</feature>
<feature type="transmembrane region" description="Helical" evidence="11">
    <location>
        <begin position="65"/>
        <end position="90"/>
    </location>
</feature>
<keyword evidence="5" id="KW-1003">Cell membrane</keyword>
<evidence type="ECO:0000256" key="3">
    <source>
        <dbReference type="ARBA" id="ARBA00016947"/>
    </source>
</evidence>
<dbReference type="InterPro" id="IPR035906">
    <property type="entry name" value="MetI-like_sf"/>
</dbReference>
<feature type="transmembrane region" description="Helical" evidence="11">
    <location>
        <begin position="296"/>
        <end position="322"/>
    </location>
</feature>
<protein>
    <recommendedName>
        <fullName evidence="3">Thiamine transport system permease protein ThiP</fullName>
    </recommendedName>
</protein>
<evidence type="ECO:0000256" key="4">
    <source>
        <dbReference type="ARBA" id="ARBA00022448"/>
    </source>
</evidence>
<feature type="transmembrane region" description="Helical" evidence="11">
    <location>
        <begin position="378"/>
        <end position="405"/>
    </location>
</feature>
<feature type="transmembrane region" description="Helical" evidence="11">
    <location>
        <begin position="253"/>
        <end position="275"/>
    </location>
</feature>
<evidence type="ECO:0000256" key="7">
    <source>
        <dbReference type="ARBA" id="ARBA00022692"/>
    </source>
</evidence>
<comment type="subcellular location">
    <subcellularLocation>
        <location evidence="1">Cell inner membrane</location>
        <topology evidence="1">Multi-pass membrane protein</topology>
    </subcellularLocation>
    <subcellularLocation>
        <location evidence="11">Cell membrane</location>
        <topology evidence="11">Multi-pass membrane protein</topology>
    </subcellularLocation>
</comment>
<dbReference type="CDD" id="cd06261">
    <property type="entry name" value="TM_PBP2"/>
    <property type="match status" value="1"/>
</dbReference>